<proteinExistence type="predicted"/>
<accession>A0A4R4KLM1</accession>
<sequence>MKAIRTFFVSSLFTMLGLFEAEAQDRAKVKVDPGVSVHNYKHPNKAAQARQMQPPKARRYGSKVGIVPRSTHQAAPTVPHETPKYARRRGWIFFKKSNPHTTKLNPLINPNHYKLNGAH</sequence>
<dbReference type="OrthoDB" id="956625at2"/>
<evidence type="ECO:0000313" key="3">
    <source>
        <dbReference type="Proteomes" id="UP000295706"/>
    </source>
</evidence>
<evidence type="ECO:0000256" key="1">
    <source>
        <dbReference type="SAM" id="MobiDB-lite"/>
    </source>
</evidence>
<name>A0A4R4KLM1_9BACT</name>
<comment type="caution">
    <text evidence="2">The sequence shown here is derived from an EMBL/GenBank/DDBJ whole genome shotgun (WGS) entry which is preliminary data.</text>
</comment>
<reference evidence="2 3" key="1">
    <citation type="submission" date="2019-02" db="EMBL/GenBank/DDBJ databases">
        <title>Arundinibacter roseus gen. nov., sp. nov., a new member of the family Cytophagaceae.</title>
        <authorList>
            <person name="Szuroczki S."/>
            <person name="Khayer B."/>
            <person name="Sproer C."/>
            <person name="Toumi M."/>
            <person name="Szabo A."/>
            <person name="Felfoldi T."/>
            <person name="Schumann P."/>
            <person name="Toth E."/>
        </authorList>
    </citation>
    <scope>NUCLEOTIDE SEQUENCE [LARGE SCALE GENOMIC DNA]</scope>
    <source>
        <strain evidence="2 3">DMA-k-7a</strain>
    </source>
</reference>
<protein>
    <submittedName>
        <fullName evidence="2">Uncharacterized protein</fullName>
    </submittedName>
</protein>
<dbReference type="AlphaFoldDB" id="A0A4R4KLM1"/>
<feature type="region of interest" description="Disordered" evidence="1">
    <location>
        <begin position="35"/>
        <end position="61"/>
    </location>
</feature>
<dbReference type="Proteomes" id="UP000295706">
    <property type="component" value="Unassembled WGS sequence"/>
</dbReference>
<keyword evidence="3" id="KW-1185">Reference proteome</keyword>
<evidence type="ECO:0000313" key="2">
    <source>
        <dbReference type="EMBL" id="TDB68843.1"/>
    </source>
</evidence>
<organism evidence="2 3">
    <name type="scientific">Arundinibacter roseus</name>
    <dbReference type="NCBI Taxonomy" id="2070510"/>
    <lineage>
        <taxon>Bacteria</taxon>
        <taxon>Pseudomonadati</taxon>
        <taxon>Bacteroidota</taxon>
        <taxon>Cytophagia</taxon>
        <taxon>Cytophagales</taxon>
        <taxon>Spirosomataceae</taxon>
        <taxon>Arundinibacter</taxon>
    </lineage>
</organism>
<gene>
    <name evidence="2" type="ORF">EZE20_00405</name>
</gene>
<dbReference type="EMBL" id="SMJU01000001">
    <property type="protein sequence ID" value="TDB68843.1"/>
    <property type="molecule type" value="Genomic_DNA"/>
</dbReference>
<dbReference type="RefSeq" id="WP_132113347.1">
    <property type="nucleotide sequence ID" value="NZ_SMJU01000001.1"/>
</dbReference>